<feature type="chain" id="PRO_5035481132" evidence="4">
    <location>
        <begin position="19"/>
        <end position="99"/>
    </location>
</feature>
<gene>
    <name evidence="5" type="ORF">BINO364_LOCUS11669</name>
</gene>
<dbReference type="InterPro" id="IPR031311">
    <property type="entry name" value="CHIT_BIND_RR_consensus"/>
</dbReference>
<dbReference type="InterPro" id="IPR051217">
    <property type="entry name" value="Insect_Cuticle_Struc_Prot"/>
</dbReference>
<evidence type="ECO:0000313" key="6">
    <source>
        <dbReference type="Proteomes" id="UP000838878"/>
    </source>
</evidence>
<dbReference type="GO" id="GO:0031012">
    <property type="term" value="C:extracellular matrix"/>
    <property type="evidence" value="ECO:0007669"/>
    <property type="project" value="TreeGrafter"/>
</dbReference>
<dbReference type="Pfam" id="PF00379">
    <property type="entry name" value="Chitin_bind_4"/>
    <property type="match status" value="1"/>
</dbReference>
<evidence type="ECO:0000256" key="1">
    <source>
        <dbReference type="ARBA" id="ARBA00022460"/>
    </source>
</evidence>
<dbReference type="PROSITE" id="PS00233">
    <property type="entry name" value="CHIT_BIND_RR_1"/>
    <property type="match status" value="1"/>
</dbReference>
<dbReference type="PROSITE" id="PS51155">
    <property type="entry name" value="CHIT_BIND_RR_2"/>
    <property type="match status" value="1"/>
</dbReference>
<dbReference type="PANTHER" id="PTHR12236:SF75">
    <property type="entry name" value="CUTICULAR PROTEIN 62BB, ISOFORM A"/>
    <property type="match status" value="1"/>
</dbReference>
<dbReference type="GO" id="GO:0042302">
    <property type="term" value="F:structural constituent of cuticle"/>
    <property type="evidence" value="ECO:0007669"/>
    <property type="project" value="UniProtKB-UniRule"/>
</dbReference>
<evidence type="ECO:0000313" key="5">
    <source>
        <dbReference type="EMBL" id="CAH0726177.1"/>
    </source>
</evidence>
<evidence type="ECO:0000256" key="4">
    <source>
        <dbReference type="SAM" id="SignalP"/>
    </source>
</evidence>
<evidence type="ECO:0000256" key="3">
    <source>
        <dbReference type="PROSITE-ProRule" id="PRU00497"/>
    </source>
</evidence>
<keyword evidence="6" id="KW-1185">Reference proteome</keyword>
<protein>
    <submittedName>
        <fullName evidence="5">Uncharacterized protein</fullName>
    </submittedName>
</protein>
<organism evidence="5 6">
    <name type="scientific">Brenthis ino</name>
    <name type="common">lesser marbled fritillary</name>
    <dbReference type="NCBI Taxonomy" id="405034"/>
    <lineage>
        <taxon>Eukaryota</taxon>
        <taxon>Metazoa</taxon>
        <taxon>Ecdysozoa</taxon>
        <taxon>Arthropoda</taxon>
        <taxon>Hexapoda</taxon>
        <taxon>Insecta</taxon>
        <taxon>Pterygota</taxon>
        <taxon>Neoptera</taxon>
        <taxon>Endopterygota</taxon>
        <taxon>Lepidoptera</taxon>
        <taxon>Glossata</taxon>
        <taxon>Ditrysia</taxon>
        <taxon>Papilionoidea</taxon>
        <taxon>Nymphalidae</taxon>
        <taxon>Heliconiinae</taxon>
        <taxon>Argynnini</taxon>
        <taxon>Brenthis</taxon>
    </lineage>
</organism>
<dbReference type="PRINTS" id="PR00947">
    <property type="entry name" value="CUTICLE"/>
</dbReference>
<dbReference type="GO" id="GO:0005615">
    <property type="term" value="C:extracellular space"/>
    <property type="evidence" value="ECO:0007669"/>
    <property type="project" value="TreeGrafter"/>
</dbReference>
<feature type="non-terminal residue" evidence="5">
    <location>
        <position position="99"/>
    </location>
</feature>
<proteinExistence type="predicted"/>
<name>A0A8J9W514_9NEOP</name>
<accession>A0A8J9W514</accession>
<sequence length="99" mass="11057">MKFLVIFIVATFVGVSHNSTVPVKAGEYTSFSYDVADPLTGDYKSQVESRIDGFVKGHYSLIDADGRKRIVEYSADDKNGFQVNVRKEPRGTIFVARSF</sequence>
<dbReference type="PANTHER" id="PTHR12236">
    <property type="entry name" value="STRUCTURAL CONTITUENT OF CUTICLE"/>
    <property type="match status" value="1"/>
</dbReference>
<feature type="signal peptide" evidence="4">
    <location>
        <begin position="1"/>
        <end position="18"/>
    </location>
</feature>
<dbReference type="EMBL" id="OV170225">
    <property type="protein sequence ID" value="CAH0726177.1"/>
    <property type="molecule type" value="Genomic_DNA"/>
</dbReference>
<evidence type="ECO:0000256" key="2">
    <source>
        <dbReference type="ARBA" id="ARBA00022729"/>
    </source>
</evidence>
<dbReference type="AlphaFoldDB" id="A0A8J9W514"/>
<reference evidence="5" key="1">
    <citation type="submission" date="2021-12" db="EMBL/GenBank/DDBJ databases">
        <authorList>
            <person name="Martin H S."/>
        </authorList>
    </citation>
    <scope>NUCLEOTIDE SEQUENCE</scope>
</reference>
<keyword evidence="1 3" id="KW-0193">Cuticle</keyword>
<dbReference type="OrthoDB" id="7472752at2759"/>
<keyword evidence="2 4" id="KW-0732">Signal</keyword>
<dbReference type="Proteomes" id="UP000838878">
    <property type="component" value="Chromosome 5"/>
</dbReference>
<dbReference type="InterPro" id="IPR000618">
    <property type="entry name" value="Insect_cuticle"/>
</dbReference>